<dbReference type="SUPFAM" id="SSF158446">
    <property type="entry name" value="IVS-encoded protein-like"/>
    <property type="match status" value="1"/>
</dbReference>
<evidence type="ECO:0000313" key="2">
    <source>
        <dbReference type="Proteomes" id="UP001160519"/>
    </source>
</evidence>
<dbReference type="Proteomes" id="UP001160519">
    <property type="component" value="Unassembled WGS sequence"/>
</dbReference>
<proteinExistence type="predicted"/>
<name>A0AA43Q4A7_9GAMM</name>
<dbReference type="Gene3D" id="1.20.1440.60">
    <property type="entry name" value="23S rRNA-intervening sequence"/>
    <property type="match status" value="1"/>
</dbReference>
<reference evidence="1" key="1">
    <citation type="submission" date="2023-01" db="EMBL/GenBank/DDBJ databases">
        <title>Biogeochemical cycle of methane in antarctic sediments.</title>
        <authorList>
            <person name="Roldan D.M."/>
            <person name="Menes R.J."/>
        </authorList>
    </citation>
    <scope>NUCLEOTIDE SEQUENCE [LARGE SCALE GENOMIC DNA]</scope>
    <source>
        <strain evidence="1">K-2018 MAG008</strain>
    </source>
</reference>
<keyword evidence="2" id="KW-1185">Reference proteome</keyword>
<gene>
    <name evidence="1" type="ORF">PSU93_04045</name>
</gene>
<protein>
    <submittedName>
        <fullName evidence="1">Four helix bundle protein</fullName>
    </submittedName>
</protein>
<dbReference type="InterPro" id="IPR036583">
    <property type="entry name" value="23S_rRNA_IVS_sf"/>
</dbReference>
<sequence length="76" mass="8750">MARFEDLDVWRRSSRLCVQIYQGLAKGFERGGDKDSNKFFYYAKSSSGELRTQIYIGIEIGYISKILHALIKSRPA</sequence>
<dbReference type="NCBIfam" id="TIGR02436">
    <property type="entry name" value="four helix bundle protein"/>
    <property type="match status" value="1"/>
</dbReference>
<evidence type="ECO:0000313" key="1">
    <source>
        <dbReference type="EMBL" id="MDI1230307.1"/>
    </source>
</evidence>
<dbReference type="InterPro" id="IPR012657">
    <property type="entry name" value="23S_rRNA-intervening_sequence"/>
</dbReference>
<organism evidence="1 2">
    <name type="scientific">Candidatus Methylobacter titanis</name>
    <dbReference type="NCBI Taxonomy" id="3053457"/>
    <lineage>
        <taxon>Bacteria</taxon>
        <taxon>Pseudomonadati</taxon>
        <taxon>Pseudomonadota</taxon>
        <taxon>Gammaproteobacteria</taxon>
        <taxon>Methylococcales</taxon>
        <taxon>Methylococcaceae</taxon>
        <taxon>Methylobacter</taxon>
    </lineage>
</organism>
<dbReference type="Pfam" id="PF05635">
    <property type="entry name" value="23S_rRNA_IVP"/>
    <property type="match status" value="1"/>
</dbReference>
<accession>A0AA43Q4A7</accession>
<comment type="caution">
    <text evidence="1">The sequence shown here is derived from an EMBL/GenBank/DDBJ whole genome shotgun (WGS) entry which is preliminary data.</text>
</comment>
<dbReference type="EMBL" id="JAQSDF010000007">
    <property type="protein sequence ID" value="MDI1230307.1"/>
    <property type="molecule type" value="Genomic_DNA"/>
</dbReference>
<dbReference type="AlphaFoldDB" id="A0AA43Q4A7"/>